<name>A0ABP1G5N8_9CHLO</name>
<feature type="compositionally biased region" description="Low complexity" evidence="1">
    <location>
        <begin position="631"/>
        <end position="651"/>
    </location>
</feature>
<sequence length="674" mass="71489">MNFDLSALDNLQKKGAAAKSTKFVPTSRSRLRNPAPKEEKIHAERNQPAQQEEKRRQDAAKGKAAKLGAAVSSQAQTADAAPAVAQGAKAQTARPEPARLLQSSAQPNKQRDGPPAELPTPGRKQDQQRRYAKVEAHENSAQAEAGAGSSGFQLALVPAHAEPSPAHKEPLQRGARGKAKEAPVIDPSTMSLKAIIKCAYAQERVRLEEERRRKKEEEDAIRAEGSEPQRAPVKPKLAQARAAPMRAMPSMVPQLAMVNGKPVIMESSLHVQAQAEDLQRVITVEDNPKLNNASYSNRINNDRWTPQETELFFKAMKLFGTDFSLMEKMFPGRQRKALKFKLRREYKDNPERIDAALSGKGCDASSYQEVVKALHKHTEAQDGNLILGGPQEDPDLADVLRGPAADDQQNTDGAEAPDEPAPAPGSMQLASVPESSGQAAQPGPARVRRGRASVRAPPPEQPANSAQAEQTAAKPRGSGRRKRGAPMASIAEEAAAPEQPSDAPSEEGGGAAKGTWGGRRRRKAPAIPQSAADGLDHSSAAAQGQAEHAGTQPQTAAPAADRHAEQPVAEHDQASDQGAASKALTAPKEAVSNGTGASGAETQDKQDMPRPAAGRRKRQTPVSAALPDSSGAPGPAKRAKAPARAAQRRPPMSMVEVLAEAAGACAAELEEKGY</sequence>
<proteinExistence type="predicted"/>
<dbReference type="PANTHER" id="PTHR22929:SF0">
    <property type="entry name" value="TRANSCRIPTION FACTOR TFIIIB COMPONENT B'' HOMOLOG"/>
    <property type="match status" value="1"/>
</dbReference>
<feature type="compositionally biased region" description="Low complexity" evidence="1">
    <location>
        <begin position="65"/>
        <end position="93"/>
    </location>
</feature>
<feature type="compositionally biased region" description="Basic and acidic residues" evidence="1">
    <location>
        <begin position="35"/>
        <end position="61"/>
    </location>
</feature>
<feature type="compositionally biased region" description="Low complexity" evidence="1">
    <location>
        <begin position="485"/>
        <end position="503"/>
    </location>
</feature>
<dbReference type="EMBL" id="CAXHTA020000017">
    <property type="protein sequence ID" value="CAL5227521.1"/>
    <property type="molecule type" value="Genomic_DNA"/>
</dbReference>
<keyword evidence="4" id="KW-1185">Reference proteome</keyword>
<dbReference type="Proteomes" id="UP001497392">
    <property type="component" value="Unassembled WGS sequence"/>
</dbReference>
<reference evidence="3 4" key="1">
    <citation type="submission" date="2024-06" db="EMBL/GenBank/DDBJ databases">
        <authorList>
            <person name="Kraege A."/>
            <person name="Thomma B."/>
        </authorList>
    </citation>
    <scope>NUCLEOTIDE SEQUENCE [LARGE SCALE GENOMIC DNA]</scope>
</reference>
<protein>
    <submittedName>
        <fullName evidence="3">G10508 protein</fullName>
    </submittedName>
</protein>
<dbReference type="InterPro" id="IPR039467">
    <property type="entry name" value="TFIIIB_B''_Myb"/>
</dbReference>
<dbReference type="SMART" id="SM00717">
    <property type="entry name" value="SANT"/>
    <property type="match status" value="1"/>
</dbReference>
<comment type="caution">
    <text evidence="3">The sequence shown here is derived from an EMBL/GenBank/DDBJ whole genome shotgun (WGS) entry which is preliminary data.</text>
</comment>
<dbReference type="Gene3D" id="1.10.10.60">
    <property type="entry name" value="Homeodomain-like"/>
    <property type="match status" value="1"/>
</dbReference>
<organism evidence="3 4">
    <name type="scientific">Coccomyxa viridis</name>
    <dbReference type="NCBI Taxonomy" id="1274662"/>
    <lineage>
        <taxon>Eukaryota</taxon>
        <taxon>Viridiplantae</taxon>
        <taxon>Chlorophyta</taxon>
        <taxon>core chlorophytes</taxon>
        <taxon>Trebouxiophyceae</taxon>
        <taxon>Trebouxiophyceae incertae sedis</taxon>
        <taxon>Coccomyxaceae</taxon>
        <taxon>Coccomyxa</taxon>
    </lineage>
</organism>
<feature type="compositionally biased region" description="Low complexity" evidence="1">
    <location>
        <begin position="140"/>
        <end position="151"/>
    </location>
</feature>
<feature type="compositionally biased region" description="Basic and acidic residues" evidence="1">
    <location>
        <begin position="560"/>
        <end position="574"/>
    </location>
</feature>
<gene>
    <name evidence="3" type="primary">g10508</name>
    <name evidence="3" type="ORF">VP750_LOCUS9427</name>
</gene>
<evidence type="ECO:0000313" key="3">
    <source>
        <dbReference type="EMBL" id="CAL5227521.1"/>
    </source>
</evidence>
<feature type="region of interest" description="Disordered" evidence="1">
    <location>
        <begin position="1"/>
        <end position="182"/>
    </location>
</feature>
<dbReference type="SUPFAM" id="SSF46689">
    <property type="entry name" value="Homeodomain-like"/>
    <property type="match status" value="1"/>
</dbReference>
<dbReference type="CDD" id="cd00167">
    <property type="entry name" value="SANT"/>
    <property type="match status" value="1"/>
</dbReference>
<dbReference type="InterPro" id="IPR001005">
    <property type="entry name" value="SANT/Myb"/>
</dbReference>
<evidence type="ECO:0000256" key="1">
    <source>
        <dbReference type="SAM" id="MobiDB-lite"/>
    </source>
</evidence>
<feature type="region of interest" description="Disordered" evidence="1">
    <location>
        <begin position="382"/>
        <end position="651"/>
    </location>
</feature>
<feature type="compositionally biased region" description="Basic and acidic residues" evidence="1">
    <location>
        <begin position="208"/>
        <end position="227"/>
    </location>
</feature>
<evidence type="ECO:0000259" key="2">
    <source>
        <dbReference type="SMART" id="SM00717"/>
    </source>
</evidence>
<dbReference type="PANTHER" id="PTHR22929">
    <property type="entry name" value="RNA POLYMERASE III TRANSCRIPTION INITIATION FACTOR B"/>
    <property type="match status" value="1"/>
</dbReference>
<feature type="compositionally biased region" description="Gly residues" evidence="1">
    <location>
        <begin position="507"/>
        <end position="517"/>
    </location>
</feature>
<feature type="domain" description="Myb-like" evidence="2">
    <location>
        <begin position="300"/>
        <end position="348"/>
    </location>
</feature>
<dbReference type="Pfam" id="PF15963">
    <property type="entry name" value="Myb_DNA-bind_7"/>
    <property type="match status" value="1"/>
</dbReference>
<feature type="region of interest" description="Disordered" evidence="1">
    <location>
        <begin position="208"/>
        <end position="235"/>
    </location>
</feature>
<dbReference type="InterPro" id="IPR009057">
    <property type="entry name" value="Homeodomain-like_sf"/>
</dbReference>
<evidence type="ECO:0000313" key="4">
    <source>
        <dbReference type="Proteomes" id="UP001497392"/>
    </source>
</evidence>
<feature type="compositionally biased region" description="Basic and acidic residues" evidence="1">
    <location>
        <begin position="123"/>
        <end position="138"/>
    </location>
</feature>
<accession>A0ABP1G5N8</accession>